<dbReference type="InterPro" id="IPR055256">
    <property type="entry name" value="KH_1_KHDC4/BBP-like"/>
</dbReference>
<feature type="region of interest" description="Disordered" evidence="2">
    <location>
        <begin position="480"/>
        <end position="554"/>
    </location>
</feature>
<feature type="compositionally biased region" description="Basic and acidic residues" evidence="2">
    <location>
        <begin position="48"/>
        <end position="59"/>
    </location>
</feature>
<feature type="compositionally biased region" description="Low complexity" evidence="2">
    <location>
        <begin position="499"/>
        <end position="554"/>
    </location>
</feature>
<feature type="domain" description="K Homology" evidence="3">
    <location>
        <begin position="126"/>
        <end position="224"/>
    </location>
</feature>
<dbReference type="InterPro" id="IPR045071">
    <property type="entry name" value="BBP-like"/>
</dbReference>
<sequence>MTEKYDSNGDYSAYNEDDSNEYVGGGGGGKPRKSIGSSGGGAHNGDSNVHDHRDRDHGGPEGSGNVQLNEKASEYIRDCMAEKNRMDRKFPIAEKLLEGEIEKVQTTGRIPSREQKYADIYREKPLRISQRVLVPIREHPKFNFVGKLLGPKGNSLRRLQEETLCKMTVLGRNSMRDRAKEEELRSSKDPKYAHLNSDLHVEISTIAPPAEAYARIAYAMAELRKYLIPDSNDIIRQEQLRELMDSTSLNDNDSNSKSNYKKIAHMQNAGIGANAMGGQGLVNSSGGGGGSSMSKNSAHHNYRSSQQASFSKNVLAPKQKVMSILEKARTAMDETYGRGYDDGISYDPHQTYDAYSYASHGGHAHGPHGPPNNILGGVGNISGVSGGTRGGHYETQDYETDYSRRDYYQHSPGYAASGSVASSNPNNATGINSNHNRSHVNSPIPKPHYMTRFINNSSNRNHNNNKRSSSLVQVECNNNQKADDNKKGNSNGSHKKQKQQQQTQQHIPQQLLTVQHEQQQQQHSLQNFPPHNSYNKNNNNNNNHLNRNNKISSNDVNIKSDSISANVMYGQMSAAVAGKRTIHSNSQNNMNSQNNNNNNNNIHTLGSKNKNNMQHTQNNTTTLTASSMLLPFHSFASYS</sequence>
<dbReference type="GO" id="GO:0005634">
    <property type="term" value="C:nucleus"/>
    <property type="evidence" value="ECO:0007669"/>
    <property type="project" value="TreeGrafter"/>
</dbReference>
<dbReference type="InterPro" id="IPR004087">
    <property type="entry name" value="KH_dom"/>
</dbReference>
<dbReference type="GO" id="GO:0000381">
    <property type="term" value="P:regulation of alternative mRNA splicing, via spliceosome"/>
    <property type="evidence" value="ECO:0007669"/>
    <property type="project" value="TreeGrafter"/>
</dbReference>
<feature type="region of interest" description="Disordered" evidence="2">
    <location>
        <begin position="409"/>
        <end position="468"/>
    </location>
</feature>
<comment type="caution">
    <text evidence="4">The sequence shown here is derived from an EMBL/GenBank/DDBJ whole genome shotgun (WGS) entry which is preliminary data.</text>
</comment>
<dbReference type="FunFam" id="3.30.1370.10:FF:000052">
    <property type="entry name" value="Kep1, isoform A"/>
    <property type="match status" value="1"/>
</dbReference>
<dbReference type="CDD" id="cd22384">
    <property type="entry name" value="KH-I_KHDRBS"/>
    <property type="match status" value="1"/>
</dbReference>
<proteinExistence type="predicted"/>
<gene>
    <name evidence="4" type="ORF">AWZ03_002928</name>
</gene>
<dbReference type="Gene3D" id="3.30.1370.10">
    <property type="entry name" value="K Homology domain, type 1"/>
    <property type="match status" value="1"/>
</dbReference>
<dbReference type="OMA" id="RRDYYQH"/>
<feature type="region of interest" description="Disordered" evidence="2">
    <location>
        <begin position="586"/>
        <end position="616"/>
    </location>
</feature>
<organism evidence="4 5">
    <name type="scientific">Drosophila navojoa</name>
    <name type="common">Fruit fly</name>
    <dbReference type="NCBI Taxonomy" id="7232"/>
    <lineage>
        <taxon>Eukaryota</taxon>
        <taxon>Metazoa</taxon>
        <taxon>Ecdysozoa</taxon>
        <taxon>Arthropoda</taxon>
        <taxon>Hexapoda</taxon>
        <taxon>Insecta</taxon>
        <taxon>Pterygota</taxon>
        <taxon>Neoptera</taxon>
        <taxon>Endopterygota</taxon>
        <taxon>Diptera</taxon>
        <taxon>Brachycera</taxon>
        <taxon>Muscomorpha</taxon>
        <taxon>Ephydroidea</taxon>
        <taxon>Drosophilidae</taxon>
        <taxon>Drosophila</taxon>
    </lineage>
</organism>
<feature type="region of interest" description="Disordered" evidence="2">
    <location>
        <begin position="1"/>
        <end position="71"/>
    </location>
</feature>
<dbReference type="PANTHER" id="PTHR11208">
    <property type="entry name" value="RNA-BINDING PROTEIN RELATED"/>
    <property type="match status" value="1"/>
</dbReference>
<feature type="compositionally biased region" description="Polar residues" evidence="2">
    <location>
        <begin position="303"/>
        <end position="312"/>
    </location>
</feature>
<feature type="compositionally biased region" description="Low complexity" evidence="2">
    <location>
        <begin position="586"/>
        <end position="601"/>
    </location>
</feature>
<evidence type="ECO:0000256" key="2">
    <source>
        <dbReference type="SAM" id="MobiDB-lite"/>
    </source>
</evidence>
<evidence type="ECO:0000259" key="3">
    <source>
        <dbReference type="SMART" id="SM00322"/>
    </source>
</evidence>
<feature type="compositionally biased region" description="Polar residues" evidence="2">
    <location>
        <begin position="419"/>
        <end position="441"/>
    </location>
</feature>
<evidence type="ECO:0000256" key="1">
    <source>
        <dbReference type="ARBA" id="ARBA00022884"/>
    </source>
</evidence>
<dbReference type="GO" id="GO:0003729">
    <property type="term" value="F:mRNA binding"/>
    <property type="evidence" value="ECO:0007669"/>
    <property type="project" value="TreeGrafter"/>
</dbReference>
<name>A0A484BPM0_DRONA</name>
<feature type="compositionally biased region" description="Low complexity" evidence="2">
    <location>
        <begin position="455"/>
        <end position="468"/>
    </location>
</feature>
<dbReference type="PANTHER" id="PTHR11208:SF42">
    <property type="entry name" value="QUAKING RELATED 54B, ISOFORM E"/>
    <property type="match status" value="1"/>
</dbReference>
<dbReference type="OrthoDB" id="6777263at2759"/>
<dbReference type="SMART" id="SM00322">
    <property type="entry name" value="KH"/>
    <property type="match status" value="1"/>
</dbReference>
<reference evidence="4 5" key="1">
    <citation type="journal article" date="2019" name="J. Hered.">
        <title>An Improved Genome Assembly for Drosophila navojoa, the Basal Species in the mojavensis Cluster.</title>
        <authorList>
            <person name="Vanderlinde T."/>
            <person name="Dupim E.G."/>
            <person name="Nazario-Yepiz N.O."/>
            <person name="Carvalho A.B."/>
        </authorList>
    </citation>
    <scope>NUCLEOTIDE SEQUENCE [LARGE SCALE GENOMIC DNA]</scope>
    <source>
        <strain evidence="4">Navoj_Jal97</strain>
        <tissue evidence="4">Whole organism</tissue>
    </source>
</reference>
<evidence type="ECO:0000313" key="4">
    <source>
        <dbReference type="EMBL" id="TDG50624.1"/>
    </source>
</evidence>
<dbReference type="EMBL" id="LSRL02000014">
    <property type="protein sequence ID" value="TDG50624.1"/>
    <property type="molecule type" value="Genomic_DNA"/>
</dbReference>
<dbReference type="InterPro" id="IPR036612">
    <property type="entry name" value="KH_dom_type_1_sf"/>
</dbReference>
<dbReference type="AlphaFoldDB" id="A0A484BPM0"/>
<dbReference type="SUPFAM" id="SSF54791">
    <property type="entry name" value="Eukaryotic type KH-domain (KH-domain type I)"/>
    <property type="match status" value="1"/>
</dbReference>
<feature type="region of interest" description="Disordered" evidence="2">
    <location>
        <begin position="282"/>
        <end position="313"/>
    </location>
</feature>
<evidence type="ECO:0000313" key="5">
    <source>
        <dbReference type="Proteomes" id="UP000295192"/>
    </source>
</evidence>
<feature type="compositionally biased region" description="Gly residues" evidence="2">
    <location>
        <begin position="282"/>
        <end position="291"/>
    </location>
</feature>
<accession>A0A484BPM0</accession>
<keyword evidence="5" id="KW-1185">Reference proteome</keyword>
<protein>
    <recommendedName>
        <fullName evidence="3">K Homology domain-containing protein</fullName>
    </recommendedName>
</protein>
<dbReference type="Pfam" id="PF22675">
    <property type="entry name" value="KH-I_KHDC4-BBP"/>
    <property type="match status" value="1"/>
</dbReference>
<keyword evidence="1" id="KW-0694">RNA-binding</keyword>
<dbReference type="Proteomes" id="UP000295192">
    <property type="component" value="Unassembled WGS sequence"/>
</dbReference>